<dbReference type="AlphaFoldDB" id="A0A1U7WLV6"/>
<organism evidence="1 2">
    <name type="scientific">Nicotiana sylvestris</name>
    <name type="common">Wood tobacco</name>
    <name type="synonym">South American tobacco</name>
    <dbReference type="NCBI Taxonomy" id="4096"/>
    <lineage>
        <taxon>Eukaryota</taxon>
        <taxon>Viridiplantae</taxon>
        <taxon>Streptophyta</taxon>
        <taxon>Embryophyta</taxon>
        <taxon>Tracheophyta</taxon>
        <taxon>Spermatophyta</taxon>
        <taxon>Magnoliopsida</taxon>
        <taxon>eudicotyledons</taxon>
        <taxon>Gunneridae</taxon>
        <taxon>Pentapetalae</taxon>
        <taxon>asterids</taxon>
        <taxon>lamiids</taxon>
        <taxon>Solanales</taxon>
        <taxon>Solanaceae</taxon>
        <taxon>Nicotianoideae</taxon>
        <taxon>Nicotianeae</taxon>
        <taxon>Nicotiana</taxon>
    </lineage>
</organism>
<keyword evidence="1" id="KW-1185">Reference proteome</keyword>
<dbReference type="RefSeq" id="XP_009775644.1">
    <property type="nucleotide sequence ID" value="XM_009777342.1"/>
</dbReference>
<name>A0A1U7WLV6_NICSY</name>
<gene>
    <name evidence="2" type="primary">LOC104225519</name>
</gene>
<sequence length="390" mass="43609">MALYPHSEYCLGPSFIVKHQGSPCHLVVASQNAQINLLGCGPSVLHCGQLLDYSSCFHNLSHHPNSDTWRLHRIVDASSFSYDLFRILSQLMCVRGLSRESIQIPIDRSKALQVGVQVTFDAKELGEILDIPSEGYNNYTGQRWPSLDSLPTDLAITRRFCDVTEVNEVKVVHKSEMKPCQKVIFEFVNKCLLPRQERRHIANYMDLVLMECLESGRQINWPAFIIKLLDRVINSSKAHATSYGFILTIVLDRCKVSLKKWEMATSKDYFGINALIACDYEVTSIPNELGSSKKTPINSKVRALVQESGAKDAKIVRLKARLAEDELKGSGCCCNRFCGGFTVEAALQKRGGALQKRLEVKGSGTEGAKELPHLRDRRCGWCGAEVDWGS</sequence>
<reference evidence="2" key="2">
    <citation type="submission" date="2025-08" db="UniProtKB">
        <authorList>
            <consortium name="RefSeq"/>
        </authorList>
    </citation>
    <scope>IDENTIFICATION</scope>
    <source>
        <tissue evidence="2">Leaf</tissue>
    </source>
</reference>
<protein>
    <submittedName>
        <fullName evidence="2">Uncharacterized protein LOC104225519</fullName>
    </submittedName>
</protein>
<evidence type="ECO:0000313" key="2">
    <source>
        <dbReference type="RefSeq" id="XP_009775644.1"/>
    </source>
</evidence>
<dbReference type="Proteomes" id="UP000189701">
    <property type="component" value="Unplaced"/>
</dbReference>
<evidence type="ECO:0000313" key="1">
    <source>
        <dbReference type="Proteomes" id="UP000189701"/>
    </source>
</evidence>
<proteinExistence type="predicted"/>
<accession>A0A1U7WLV6</accession>
<reference evidence="1" key="1">
    <citation type="journal article" date="2013" name="Genome Biol.">
        <title>Reference genomes and transcriptomes of Nicotiana sylvestris and Nicotiana tomentosiformis.</title>
        <authorList>
            <person name="Sierro N."/>
            <person name="Battey J.N."/>
            <person name="Ouadi S."/>
            <person name="Bovet L."/>
            <person name="Goepfert S."/>
            <person name="Bakaher N."/>
            <person name="Peitsch M.C."/>
            <person name="Ivanov N.V."/>
        </authorList>
    </citation>
    <scope>NUCLEOTIDE SEQUENCE [LARGE SCALE GENOMIC DNA]</scope>
</reference>